<evidence type="ECO:0000313" key="3">
    <source>
        <dbReference type="EMBL" id="MCH7411321.1"/>
    </source>
</evidence>
<feature type="transmembrane region" description="Helical" evidence="1">
    <location>
        <begin position="152"/>
        <end position="173"/>
    </location>
</feature>
<protein>
    <submittedName>
        <fullName evidence="3">CPBP family intramembrane metalloprotease</fullName>
    </submittedName>
</protein>
<dbReference type="RefSeq" id="WP_241349683.1">
    <property type="nucleotide sequence ID" value="NZ_JAKZGP010000070.1"/>
</dbReference>
<evidence type="ECO:0000313" key="4">
    <source>
        <dbReference type="Proteomes" id="UP001165489"/>
    </source>
</evidence>
<feature type="transmembrane region" description="Helical" evidence="1">
    <location>
        <begin position="215"/>
        <end position="234"/>
    </location>
</feature>
<keyword evidence="1" id="KW-0812">Transmembrane</keyword>
<feature type="transmembrane region" description="Helical" evidence="1">
    <location>
        <begin position="246"/>
        <end position="267"/>
    </location>
</feature>
<name>A0ABS9V4I9_9BACT</name>
<dbReference type="InterPro" id="IPR042150">
    <property type="entry name" value="MmRce1-like"/>
</dbReference>
<keyword evidence="1" id="KW-0472">Membrane</keyword>
<feature type="transmembrane region" description="Helical" evidence="1">
    <location>
        <begin position="79"/>
        <end position="99"/>
    </location>
</feature>
<gene>
    <name evidence="3" type="ORF">MM239_18140</name>
</gene>
<evidence type="ECO:0000259" key="2">
    <source>
        <dbReference type="Pfam" id="PF02517"/>
    </source>
</evidence>
<proteinExistence type="predicted"/>
<dbReference type="InterPro" id="IPR003675">
    <property type="entry name" value="Rce1/LyrA-like_dom"/>
</dbReference>
<dbReference type="GO" id="GO:0008237">
    <property type="term" value="F:metallopeptidase activity"/>
    <property type="evidence" value="ECO:0007669"/>
    <property type="project" value="UniProtKB-KW"/>
</dbReference>
<dbReference type="PANTHER" id="PTHR35797:SF1">
    <property type="entry name" value="PROTEASE"/>
    <property type="match status" value="1"/>
</dbReference>
<keyword evidence="4" id="KW-1185">Reference proteome</keyword>
<dbReference type="Pfam" id="PF02517">
    <property type="entry name" value="Rce1-like"/>
    <property type="match status" value="1"/>
</dbReference>
<dbReference type="EMBL" id="JAKZGP010000070">
    <property type="protein sequence ID" value="MCH7411321.1"/>
    <property type="molecule type" value="Genomic_DNA"/>
</dbReference>
<dbReference type="Proteomes" id="UP001165489">
    <property type="component" value="Unassembled WGS sequence"/>
</dbReference>
<accession>A0ABS9V4I9</accession>
<evidence type="ECO:0000256" key="1">
    <source>
        <dbReference type="SAM" id="Phobius"/>
    </source>
</evidence>
<feature type="domain" description="CAAX prenyl protease 2/Lysostaphin resistance protein A-like" evidence="2">
    <location>
        <begin position="116"/>
        <end position="227"/>
    </location>
</feature>
<keyword evidence="3" id="KW-0645">Protease</keyword>
<dbReference type="PANTHER" id="PTHR35797">
    <property type="entry name" value="PROTEASE-RELATED"/>
    <property type="match status" value="1"/>
</dbReference>
<feature type="transmembrane region" description="Helical" evidence="1">
    <location>
        <begin position="42"/>
        <end position="59"/>
    </location>
</feature>
<sequence>MKKVANNHNLFIFIVISLLIGWAGVGIDSILPAQEGDESLGMAIWLVFPLLTVIVLRTFMGEGWKDAGLLPNFKGNGQWYFIALIIYPLVTAISLGIGKLTGWIDFSVFEFQPFVTIFWTLLGINIIKNIFEESVWRGYLTVKLVKLKLSDLQLYLIIGLVWGLWHAPYYMVFLPEGDIQTVLPLGYIPFTIIAVISIIVWTVMFTEIYRITNSIWPVILMHAVEDALINHLVIDGHILIENGFQIWISPICGIIPNLLYLLIGLWLRRKRIKICITHLKIN</sequence>
<keyword evidence="3" id="KW-0378">Hydrolase</keyword>
<keyword evidence="1" id="KW-1133">Transmembrane helix</keyword>
<feature type="transmembrane region" description="Helical" evidence="1">
    <location>
        <begin position="111"/>
        <end position="131"/>
    </location>
</feature>
<comment type="caution">
    <text evidence="3">The sequence shown here is derived from an EMBL/GenBank/DDBJ whole genome shotgun (WGS) entry which is preliminary data.</text>
</comment>
<reference evidence="3" key="1">
    <citation type="submission" date="2022-03" db="EMBL/GenBank/DDBJ databases">
        <title>De novo assembled genomes of Belliella spp. (Cyclobacteriaceae) strains.</title>
        <authorList>
            <person name="Szabo A."/>
            <person name="Korponai K."/>
            <person name="Felfoldi T."/>
        </authorList>
    </citation>
    <scope>NUCLEOTIDE SEQUENCE</scope>
    <source>
        <strain evidence="3">DSM 111904</strain>
    </source>
</reference>
<organism evidence="3 4">
    <name type="scientific">Belliella filtrata</name>
    <dbReference type="NCBI Taxonomy" id="2923435"/>
    <lineage>
        <taxon>Bacteria</taxon>
        <taxon>Pseudomonadati</taxon>
        <taxon>Bacteroidota</taxon>
        <taxon>Cytophagia</taxon>
        <taxon>Cytophagales</taxon>
        <taxon>Cyclobacteriaceae</taxon>
        <taxon>Belliella</taxon>
    </lineage>
</organism>
<feature type="transmembrane region" description="Helical" evidence="1">
    <location>
        <begin position="185"/>
        <end position="203"/>
    </location>
</feature>
<keyword evidence="3" id="KW-0482">Metalloprotease</keyword>